<evidence type="ECO:0000259" key="4">
    <source>
        <dbReference type="PROSITE" id="PS51118"/>
    </source>
</evidence>
<dbReference type="PANTHER" id="PTHR33204:SF39">
    <property type="entry name" value="TRANSCRIPTIONAL REGULATORY PROTEIN"/>
    <property type="match status" value="1"/>
</dbReference>
<keyword evidence="6" id="KW-1185">Reference proteome</keyword>
<gene>
    <name evidence="5" type="ORF">FHS74_002892</name>
</gene>
<comment type="caution">
    <text evidence="5">The sequence shown here is derived from an EMBL/GenBank/DDBJ whole genome shotgun (WGS) entry which is preliminary data.</text>
</comment>
<feature type="domain" description="HTH hxlR-type" evidence="4">
    <location>
        <begin position="37"/>
        <end position="135"/>
    </location>
</feature>
<dbReference type="EMBL" id="JACIIZ010000007">
    <property type="protein sequence ID" value="MBB6252332.1"/>
    <property type="molecule type" value="Genomic_DNA"/>
</dbReference>
<dbReference type="InterPro" id="IPR002577">
    <property type="entry name" value="HTH_HxlR"/>
</dbReference>
<dbReference type="SUPFAM" id="SSF46785">
    <property type="entry name" value="Winged helix' DNA-binding domain"/>
    <property type="match status" value="1"/>
</dbReference>
<dbReference type="Proteomes" id="UP000539175">
    <property type="component" value="Unassembled WGS sequence"/>
</dbReference>
<dbReference type="InterPro" id="IPR036390">
    <property type="entry name" value="WH_DNA-bd_sf"/>
</dbReference>
<dbReference type="RefSeq" id="WP_246463133.1">
    <property type="nucleotide sequence ID" value="NZ_JACIIZ010000007.1"/>
</dbReference>
<keyword evidence="3" id="KW-0804">Transcription</keyword>
<evidence type="ECO:0000256" key="3">
    <source>
        <dbReference type="ARBA" id="ARBA00023163"/>
    </source>
</evidence>
<reference evidence="5 6" key="1">
    <citation type="submission" date="2020-08" db="EMBL/GenBank/DDBJ databases">
        <title>Genomic Encyclopedia of Type Strains, Phase IV (KMG-IV): sequencing the most valuable type-strain genomes for metagenomic binning, comparative biology and taxonomic classification.</title>
        <authorList>
            <person name="Goeker M."/>
        </authorList>
    </citation>
    <scope>NUCLEOTIDE SEQUENCE [LARGE SCALE GENOMIC DNA]</scope>
    <source>
        <strain evidence="5 6">DSM 22198</strain>
    </source>
</reference>
<dbReference type="GO" id="GO:0003677">
    <property type="term" value="F:DNA binding"/>
    <property type="evidence" value="ECO:0007669"/>
    <property type="project" value="UniProtKB-KW"/>
</dbReference>
<organism evidence="5 6">
    <name type="scientific">Nitrospirillum iridis</name>
    <dbReference type="NCBI Taxonomy" id="765888"/>
    <lineage>
        <taxon>Bacteria</taxon>
        <taxon>Pseudomonadati</taxon>
        <taxon>Pseudomonadota</taxon>
        <taxon>Alphaproteobacteria</taxon>
        <taxon>Rhodospirillales</taxon>
        <taxon>Azospirillaceae</taxon>
        <taxon>Nitrospirillum</taxon>
    </lineage>
</organism>
<keyword evidence="1" id="KW-0805">Transcription regulation</keyword>
<evidence type="ECO:0000313" key="5">
    <source>
        <dbReference type="EMBL" id="MBB6252332.1"/>
    </source>
</evidence>
<evidence type="ECO:0000256" key="1">
    <source>
        <dbReference type="ARBA" id="ARBA00023015"/>
    </source>
</evidence>
<evidence type="ECO:0000313" key="6">
    <source>
        <dbReference type="Proteomes" id="UP000539175"/>
    </source>
</evidence>
<protein>
    <submittedName>
        <fullName evidence="5">DNA-binding HxlR family transcriptional regulator</fullName>
    </submittedName>
</protein>
<keyword evidence="2 5" id="KW-0238">DNA-binding</keyword>
<sequence>MDGRMPMEGRGPLAATPTLAEDVVAAGYQPDTEDGVCPVRDVLDRLGDAWSVLVIRHLDLGPARFNALRRAIGGISQRMLAQTLRKLERDGLASRTVFPTTPPQVEYALTDLGQSFSAHLARLAQWAALHQPAIRASRRRYDVAQGDDKER</sequence>
<dbReference type="InterPro" id="IPR036388">
    <property type="entry name" value="WH-like_DNA-bd_sf"/>
</dbReference>
<dbReference type="PANTHER" id="PTHR33204">
    <property type="entry name" value="TRANSCRIPTIONAL REGULATOR, MARR FAMILY"/>
    <property type="match status" value="1"/>
</dbReference>
<dbReference type="Gene3D" id="1.10.10.10">
    <property type="entry name" value="Winged helix-like DNA-binding domain superfamily/Winged helix DNA-binding domain"/>
    <property type="match status" value="1"/>
</dbReference>
<evidence type="ECO:0000256" key="2">
    <source>
        <dbReference type="ARBA" id="ARBA00023125"/>
    </source>
</evidence>
<dbReference type="AlphaFoldDB" id="A0A7X0AYY9"/>
<accession>A0A7X0AYY9</accession>
<dbReference type="Pfam" id="PF01638">
    <property type="entry name" value="HxlR"/>
    <property type="match status" value="1"/>
</dbReference>
<name>A0A7X0AYY9_9PROT</name>
<proteinExistence type="predicted"/>
<dbReference type="PROSITE" id="PS51118">
    <property type="entry name" value="HTH_HXLR"/>
    <property type="match status" value="1"/>
</dbReference>